<dbReference type="NCBIfam" id="NF045894">
    <property type="entry name" value="PKS_plus_SDR"/>
    <property type="match status" value="2"/>
</dbReference>
<dbReference type="CDD" id="cd00833">
    <property type="entry name" value="PKS"/>
    <property type="match status" value="2"/>
</dbReference>
<feature type="domain" description="Carrier" evidence="15">
    <location>
        <begin position="1489"/>
        <end position="1564"/>
    </location>
</feature>
<dbReference type="Gene3D" id="3.40.47.10">
    <property type="match status" value="2"/>
</dbReference>
<dbReference type="GO" id="GO:0006633">
    <property type="term" value="P:fatty acid biosynthetic process"/>
    <property type="evidence" value="ECO:0007669"/>
    <property type="project" value="InterPro"/>
</dbReference>
<dbReference type="Pfam" id="PF08659">
    <property type="entry name" value="KR"/>
    <property type="match status" value="2"/>
</dbReference>
<evidence type="ECO:0000256" key="11">
    <source>
        <dbReference type="ARBA" id="ARBA00051474"/>
    </source>
</evidence>
<dbReference type="FunFam" id="3.40.47.10:FF:000019">
    <property type="entry name" value="Polyketide synthase type I"/>
    <property type="match status" value="2"/>
</dbReference>
<keyword evidence="6" id="KW-0521">NADP</keyword>
<dbReference type="SUPFAM" id="SSF55048">
    <property type="entry name" value="Probable ACP-binding domain of malonyl-CoA ACP transacylase"/>
    <property type="match status" value="2"/>
</dbReference>
<dbReference type="InterPro" id="IPR014030">
    <property type="entry name" value="Ketoacyl_synth_N"/>
</dbReference>
<dbReference type="SMART" id="SM00825">
    <property type="entry name" value="PKS_KS"/>
    <property type="match status" value="2"/>
</dbReference>
<dbReference type="GO" id="GO:0031177">
    <property type="term" value="F:phosphopantetheine binding"/>
    <property type="evidence" value="ECO:0007669"/>
    <property type="project" value="InterPro"/>
</dbReference>
<dbReference type="InterPro" id="IPR016039">
    <property type="entry name" value="Thiolase-like"/>
</dbReference>
<dbReference type="InterPro" id="IPR009081">
    <property type="entry name" value="PP-bd_ACP"/>
</dbReference>
<dbReference type="Gene3D" id="1.10.1200.10">
    <property type="entry name" value="ACP-like"/>
    <property type="match status" value="2"/>
</dbReference>
<dbReference type="InterPro" id="IPR016036">
    <property type="entry name" value="Malonyl_transacylase_ACP-bd"/>
</dbReference>
<dbReference type="PROSITE" id="PS52004">
    <property type="entry name" value="KS3_2"/>
    <property type="match status" value="2"/>
</dbReference>
<dbReference type="FunFam" id="3.40.50.720:FF:000550">
    <property type="entry name" value="AmphB polyketide synthase"/>
    <property type="match status" value="1"/>
</dbReference>
<feature type="domain" description="Ketosynthase family 3 (KS3)" evidence="16">
    <location>
        <begin position="1583"/>
        <end position="2009"/>
    </location>
</feature>
<evidence type="ECO:0000256" key="12">
    <source>
        <dbReference type="ARBA" id="ARBA00064887"/>
    </source>
</evidence>
<dbReference type="SUPFAM" id="SSF51735">
    <property type="entry name" value="NAD(P)-binding Rossmann-fold domains"/>
    <property type="match status" value="4"/>
</dbReference>
<dbReference type="SUPFAM" id="SSF52151">
    <property type="entry name" value="FabD/lysophospholipase-like"/>
    <property type="match status" value="2"/>
</dbReference>
<dbReference type="Pfam" id="PF00550">
    <property type="entry name" value="PP-binding"/>
    <property type="match status" value="2"/>
</dbReference>
<dbReference type="InterPro" id="IPR020806">
    <property type="entry name" value="PKS_PP-bd"/>
</dbReference>
<dbReference type="PANTHER" id="PTHR43775:SF51">
    <property type="entry name" value="INACTIVE PHENOLPHTHIOCEROL SYNTHESIS POLYKETIDE SYNTHASE TYPE I PKS1-RELATED"/>
    <property type="match status" value="1"/>
</dbReference>
<protein>
    <submittedName>
        <fullName evidence="17">Polyketide synthase type I</fullName>
    </submittedName>
</protein>
<dbReference type="SMART" id="SM00823">
    <property type="entry name" value="PKS_PP"/>
    <property type="match status" value="2"/>
</dbReference>
<dbReference type="GO" id="GO:0004312">
    <property type="term" value="F:fatty acid synthase activity"/>
    <property type="evidence" value="ECO:0007669"/>
    <property type="project" value="TreeGrafter"/>
</dbReference>
<evidence type="ECO:0000256" key="1">
    <source>
        <dbReference type="ARBA" id="ARBA00001957"/>
    </source>
</evidence>
<dbReference type="InterPro" id="IPR036736">
    <property type="entry name" value="ACP-like_sf"/>
</dbReference>
<dbReference type="InterPro" id="IPR041618">
    <property type="entry name" value="PKS_DE"/>
</dbReference>
<keyword evidence="7" id="KW-0045">Antibiotic biosynthesis</keyword>
<feature type="coiled-coil region" evidence="13">
    <location>
        <begin position="4"/>
        <end position="31"/>
    </location>
</feature>
<dbReference type="InterPro" id="IPR014043">
    <property type="entry name" value="Acyl_transferase_dom"/>
</dbReference>
<evidence type="ECO:0000256" key="14">
    <source>
        <dbReference type="SAM" id="MobiDB-lite"/>
    </source>
</evidence>
<dbReference type="Gene3D" id="3.40.50.720">
    <property type="entry name" value="NAD(P)-binding Rossmann-like Domain"/>
    <property type="match status" value="2"/>
</dbReference>
<dbReference type="Gene3D" id="3.30.70.3290">
    <property type="match status" value="2"/>
</dbReference>
<dbReference type="PROSITE" id="PS50075">
    <property type="entry name" value="CARRIER"/>
    <property type="match status" value="2"/>
</dbReference>
<dbReference type="Pfam" id="PF22621">
    <property type="entry name" value="CurL-like_PKS_C"/>
    <property type="match status" value="1"/>
</dbReference>
<dbReference type="Pfam" id="PF16197">
    <property type="entry name" value="KAsynt_C_assoc"/>
    <property type="match status" value="2"/>
</dbReference>
<dbReference type="InterPro" id="IPR001227">
    <property type="entry name" value="Ac_transferase_dom_sf"/>
</dbReference>
<dbReference type="EMBL" id="AY899214">
    <property type="protein sequence ID" value="AAX98190.1"/>
    <property type="molecule type" value="Genomic_DNA"/>
</dbReference>
<dbReference type="SUPFAM" id="SSF47336">
    <property type="entry name" value="ACP-like"/>
    <property type="match status" value="2"/>
</dbReference>
<comment type="catalytic activity">
    <reaction evidence="10">
        <text>6 (S)-methylmalonyl-CoA + malonyl-CoA + 5 NADPH + 12 H(+) = narbonolide + 7 CO2 + 5 NADP(+) + 7 CoA + 2 H2O</text>
        <dbReference type="Rhea" id="RHEA:42844"/>
        <dbReference type="ChEBI" id="CHEBI:15377"/>
        <dbReference type="ChEBI" id="CHEBI:15378"/>
        <dbReference type="ChEBI" id="CHEBI:16526"/>
        <dbReference type="ChEBI" id="CHEBI:29650"/>
        <dbReference type="ChEBI" id="CHEBI:57287"/>
        <dbReference type="ChEBI" id="CHEBI:57327"/>
        <dbReference type="ChEBI" id="CHEBI:57384"/>
        <dbReference type="ChEBI" id="CHEBI:57783"/>
        <dbReference type="ChEBI" id="CHEBI:58349"/>
        <dbReference type="EC" id="2.3.1.240"/>
    </reaction>
</comment>
<dbReference type="Pfam" id="PF00698">
    <property type="entry name" value="Acyl_transf_1"/>
    <property type="match status" value="2"/>
</dbReference>
<dbReference type="PANTHER" id="PTHR43775">
    <property type="entry name" value="FATTY ACID SYNTHASE"/>
    <property type="match status" value="1"/>
</dbReference>
<comment type="pathway">
    <text evidence="2">Antibiotic biosynthesis.</text>
</comment>
<proteinExistence type="predicted"/>
<dbReference type="Pfam" id="PF08990">
    <property type="entry name" value="Docking"/>
    <property type="match status" value="1"/>
</dbReference>
<dbReference type="InterPro" id="IPR016035">
    <property type="entry name" value="Acyl_Trfase/lysoPLipase"/>
</dbReference>
<dbReference type="InterPro" id="IPR020841">
    <property type="entry name" value="PKS_Beta-ketoAc_synthase_dom"/>
</dbReference>
<comment type="cofactor">
    <cofactor evidence="1">
        <name>pantetheine 4'-phosphate</name>
        <dbReference type="ChEBI" id="CHEBI:47942"/>
    </cofactor>
</comment>
<dbReference type="SMART" id="SM01294">
    <property type="entry name" value="PKS_PP_betabranch"/>
    <property type="match status" value="2"/>
</dbReference>
<dbReference type="InterPro" id="IPR032821">
    <property type="entry name" value="PKS_assoc"/>
</dbReference>
<feature type="region of interest" description="Disordered" evidence="14">
    <location>
        <begin position="2012"/>
        <end position="2067"/>
    </location>
</feature>
<dbReference type="InterPro" id="IPR015083">
    <property type="entry name" value="NorB/c/GfsB-D-like_docking"/>
</dbReference>
<evidence type="ECO:0000256" key="4">
    <source>
        <dbReference type="ARBA" id="ARBA00022553"/>
    </source>
</evidence>
<dbReference type="PROSITE" id="PS00012">
    <property type="entry name" value="PHOSPHOPANTETHEINE"/>
    <property type="match status" value="2"/>
</dbReference>
<dbReference type="InterPro" id="IPR036291">
    <property type="entry name" value="NAD(P)-bd_dom_sf"/>
</dbReference>
<organism evidence="17">
    <name type="scientific">Streptomyces aizunensis</name>
    <dbReference type="NCBI Taxonomy" id="255848"/>
    <lineage>
        <taxon>Bacteria</taxon>
        <taxon>Bacillati</taxon>
        <taxon>Actinomycetota</taxon>
        <taxon>Actinomycetes</taxon>
        <taxon>Kitasatosporales</taxon>
        <taxon>Streptomycetaceae</taxon>
        <taxon>Streptomyces</taxon>
    </lineage>
</organism>
<feature type="compositionally biased region" description="Basic and acidic residues" evidence="14">
    <location>
        <begin position="2035"/>
        <end position="2046"/>
    </location>
</feature>
<dbReference type="SUPFAM" id="SSF53901">
    <property type="entry name" value="Thiolase-like"/>
    <property type="match status" value="2"/>
</dbReference>
<feature type="domain" description="Ketosynthase family 3 (KS3)" evidence="16">
    <location>
        <begin position="33"/>
        <end position="459"/>
    </location>
</feature>
<dbReference type="FunFam" id="1.10.1200.10:FF:000007">
    <property type="entry name" value="Probable polyketide synthase pks17"/>
    <property type="match status" value="2"/>
</dbReference>
<dbReference type="InterPro" id="IPR036299">
    <property type="entry name" value="Polyketide_synth_docking_sf"/>
</dbReference>
<evidence type="ECO:0000256" key="13">
    <source>
        <dbReference type="SAM" id="Coils"/>
    </source>
</evidence>
<dbReference type="SUPFAM" id="SSF101173">
    <property type="entry name" value="Docking domain B of the erythromycin polyketide synthase (DEBS)"/>
    <property type="match status" value="1"/>
</dbReference>
<dbReference type="SMART" id="SM00827">
    <property type="entry name" value="PKS_AT"/>
    <property type="match status" value="2"/>
</dbReference>
<keyword evidence="8" id="KW-0511">Multifunctional enzyme</keyword>
<feature type="domain" description="Carrier" evidence="15">
    <location>
        <begin position="3072"/>
        <end position="3147"/>
    </location>
</feature>
<accession>Q52V51</accession>
<dbReference type="CDD" id="cd08952">
    <property type="entry name" value="KR_1_SDR_x"/>
    <property type="match status" value="2"/>
</dbReference>
<name>Q52V51_9ACTN</name>
<dbReference type="FunFam" id="3.40.366.10:FF:000002">
    <property type="entry name" value="Probable polyketide synthase 2"/>
    <property type="match status" value="2"/>
</dbReference>
<dbReference type="Pfam" id="PF18369">
    <property type="entry name" value="PKS_DE"/>
    <property type="match status" value="2"/>
</dbReference>
<keyword evidence="9" id="KW-0012">Acyltransferase</keyword>
<evidence type="ECO:0000256" key="7">
    <source>
        <dbReference type="ARBA" id="ARBA00023194"/>
    </source>
</evidence>
<dbReference type="Gene3D" id="6.10.140.1830">
    <property type="match status" value="2"/>
</dbReference>
<sequence length="3227" mass="338386">MVNEDKLRDYLKRATADLRQARRRLREVEDKNQEPIAIVAMSCRYPGGVRSPEDLWRLVENGDDAVSGFPVDRGWDVEALYDADPDSSGSSYVSEGGFLYDAASFDPAPFGISPREALAMDPQQRLLLEASWEAFERAGIDPSSVRGSRTAVFAGVMYHDYTARLDSVPEGVEGFLGTGSSGSIASGRVAYTFGLEGPAVTVDTACSSSLVTLHLAVQALRAGECSMALAGGVTVMATPATFTEFSRQRGLAPDGRCKPFAAAADGTGWGEGVGMLLVERLSDAQRNGHPILAVVRGSAINQDGASNGLTAPNGPSQQRVIHQALTNARLSAADVDVVEAHGTGTTLGDPIEAQALLATYGQDRPAGRPLLLGSIKSNIGHTQAAAGVASIIKMVEAMRHGVVPKTLHLDEPTPHVDWEAGAVSLIGEKIAWPETGELRRAGVSSFGFSGTNAHVIVEQAPVVEEVAGDPAGEVEGSELAVVPWVLSGKSAGALRAQAERLSGWLAGASAAGVASVDVGWSLASSRAGLEHRAVVLGDHAAGVGAVASGVMAAGVVTGSVVGGKTAFVFPGQGSQWVGMAVGLLDSSPVFAARVDECAKALEPFTDWSLVDVLRGVEGAPSLERVDVVQPALFAVMVSLAEVWRAAGVRPGAVIGHSQGEIAAACVAGILSLEDAARVVALRSQAIGRVLAGLGGMVSVPLPAKAVRELIAPWGEGRISVAAVNGPSSVVVSGEAAALDEMLASCESEGVRAKRIAVDYASHSAQVELLREELAELLAPIVPRAAEVPFLSTVTGEWVRGPELDAGYWFQNLRRTVELEEATRTLLEQGFGVFVESSPHPVLSVGMQETVEDAGREAAVLGSLRRGEGGLERFWLSLGEAWVRGVAVDWHAVFAGTGARRVDLPTYAFQQEHYWLESGTAEDVTATAHPVDAVEARFWEAVERQDVAALTAELDVDENENLTALLPALSSWRRQSRERSAVDGWRYRVTWKPAPEPTTARLSGTWLVAVAEGAPGDEWTSAVLRTLAEHGADVRQITVARTEDTRAGLAERIRDVLADGPAVSGVLSLLTPAGADEPFQVSAPGGVITTLSLVQALGDAEVAAPLWCVTRGAVATGRSEQVADPAQAPVWGLGRVTALEHGERWGGLIDLPGTDAVDDRALARLAGVLAGDAAEDQVAVRASGLFVRRLVRVRLAETPVVREWRPQGTTLVTGGTGALGAHVARWLAENGAEHLLLTSRRGPDAPGAAALRDELTALGAQVTIAACDVSDRDAVAALIAAVPADQPLTAVVHTAAVLDDGVIEALTPEQIERVLRVKVDATLHLHELTRELDLSAFVFFSSFAATFGAPGQGNYAPGNAFLDAFAEYRRASGLPATSIAWGPWGDGGMAEGAVGDRMRRHGVIEMSPERAVAALQHALDRDETTLTVADMEWKRFVLAFTSGRARPLLHDLPEAREVMDATRTEAAEDTGSAAALAQQLTGRPEAEQERLLLELVRTAVAAVLGYAGPDAVEAGRAFKELGFDSLTSVELRNRLNAASGLKLPPTLVFDHPTPTVLARHLRAEFFGQGAAAAVPVPMAAVSDDEPIAIVAMSCRFPGGVRNPEELWQLLTSEGDGLSQFPLDRGWDVDALYDPNPDAQGTSYTREGGFLSDAAAFDSSFFGISPREALAMDPQQRLLLETSWEAFERAGIDPQTLRGSQSGVFVGTNGSDYSNLVRAGADGLEGHLATGNAGSVVSGRLSYTFGLEGPAVTVDTACSASLVALHLAVQALRSGECSLALAGGVTVMSTPGTFIEFSRQRGLSTDGRCKAFSSDADGFSPAEGVGVLLVERLSDARRNGHPILAVVRGSAINQDGASNGLTAPNGPSQQRVIRQALANARLSAADVDVVEAHGTGTTLGDPIEAQALLATYGQDRPAGRPLLLGSIKSNIGHAQAAAGVAGVMKMVLAMQHGVLPQSLHIAEPTPHVDWSAGEVALLTEERAWPETGRPWRAGVSSFGFSGTNAHAIIEQAPAEAGSDDDRETPEPSAQPLLVAPTRDDSASARDDSASAPDGSVSGPDDSVSDRPGVLPWTLTAKTEKALQGQAERLLTQLTTRSDLRLVDVGHSLATTRTALDQRAVLIGRDRPDYLGALTALAAGDTSPLLVQGAVVGGKTAFVFPGQGSQWVGMAVALLDASPVFAARVDECAKALEPFTDWSLRDVLRGVTGAPSLDRVDVVQPALFAVMVSLAEVWRAAGVRPDAVIGHSQGEIAAACVAGILSLEDAARVVALRSQAIGRVLAGLGGMVSVALPAKAVRELIAPWGEDRISVAAVNGPSSVVVSGETAALDELLASCESDGVRAKRIAVDYASHSAQVELLREELAELLAPIVPRAAEVPFLSTVTGEWVRGPELDGGYWFQNLRRTVELEEATRTLLEQGFGVFVESSPHPVLTMGVQETVEDAGRDAAVLGSLRRGEGGLERFWLSLGEAWVRGVGVDWSAVFAGTGARRVDLPTYAFQSQRFWPEAAPIEAVAVSAESAIDARFWEAVEREDLEALTAELDIEGDQPLTALLPALSSWRRQSREHSTVDGWRYRVTWKPLAEAKTSRLSGTWLVVVPENGPADEWTGAVLRVLADRGAEVRTVTVPADGADRDRLAATLKAETDGAAPAGVLSLLALAVESAELRTHTGLLATAALVQALGDADVAAPLWCVTRGAVSVARTERLQDPAQALVSGFGRTVALEYPDRWGGLVDLPEQADGRTLERLAGVLAGDGSEDQVALRASGLFGRRLVHAPLADTAAVREWRPQGTTLVTGGTGALGAHVARWLAENGAEHLLLTSRRGPDAPGAAELRDELTALGAQVTIATCDMADRDAVAALIAAVPADQPLTAVMHTAGVLDDGVIDALTPERFGTVLAPKADAALTLHELTRELGLSAFVLFSGVAGTLGDAGQGNYAAANSYLDALAEQRHADGLAATSVAWGRWGDSGLAAGGAIGERLDRGGVPAMAPRSAIRALQLALDHAEAAVAVADIQWERFAPGYTAVRPSPFLGDLPEVRQLAASAPAAGEAGGDSPAEALRRRLAVMPQAEQALAVLELVRSHAATALGHPTTDEVGAGRAFKELGFDSLIALELRNRLNAATGLRLPATLVFDHPTPTILAEFLRAEITQDGSAGAAPGITELEKLESALSVLDPDSETRTDIALRLQALLAKWGEPHIESSGEAVTEKLQEATPDELFEFIEKEFGI</sequence>
<reference evidence="17" key="1">
    <citation type="journal article" date="2005" name="J. Nat. Prod.">
        <title>Microbial genomics as a guide to drug discovery and structural elucidation: ECO-02301, a novel antifungal agent, as an example.</title>
        <authorList>
            <person name="McAlpine J.B."/>
            <person name="Bachmann B.O."/>
            <person name="Piraee M."/>
            <person name="Tremblay S."/>
            <person name="Alarco A.M."/>
            <person name="Zazopoulos E."/>
            <person name="Farnet C.M."/>
        </authorList>
    </citation>
    <scope>NUCLEOTIDE SEQUENCE</scope>
    <source>
        <strain evidence="17">NRRL B-11277</strain>
    </source>
</reference>
<evidence type="ECO:0000256" key="6">
    <source>
        <dbReference type="ARBA" id="ARBA00022857"/>
    </source>
</evidence>
<comment type="catalytic activity">
    <reaction evidence="11">
        <text>5 (S)-methylmalonyl-CoA + malonyl-CoA + 5 NADPH + 11 H(+) = 10-deoxymethynolide + 6 CO2 + 5 NADP(+) + 6 CoA + 2 H2O</text>
        <dbReference type="Rhea" id="RHEA:43056"/>
        <dbReference type="ChEBI" id="CHEBI:15377"/>
        <dbReference type="ChEBI" id="CHEBI:15378"/>
        <dbReference type="ChEBI" id="CHEBI:16526"/>
        <dbReference type="ChEBI" id="CHEBI:29461"/>
        <dbReference type="ChEBI" id="CHEBI:57287"/>
        <dbReference type="ChEBI" id="CHEBI:57327"/>
        <dbReference type="ChEBI" id="CHEBI:57384"/>
        <dbReference type="ChEBI" id="CHEBI:57783"/>
        <dbReference type="ChEBI" id="CHEBI:58349"/>
        <dbReference type="EC" id="2.3.1.239"/>
    </reaction>
</comment>
<evidence type="ECO:0000259" key="15">
    <source>
        <dbReference type="PROSITE" id="PS50075"/>
    </source>
</evidence>
<keyword evidence="4" id="KW-0597">Phosphoprotein</keyword>
<keyword evidence="5" id="KW-0808">Transferase</keyword>
<dbReference type="InterPro" id="IPR057326">
    <property type="entry name" value="KR_dom"/>
</dbReference>
<evidence type="ECO:0000256" key="8">
    <source>
        <dbReference type="ARBA" id="ARBA00023268"/>
    </source>
</evidence>
<dbReference type="Pfam" id="PF00109">
    <property type="entry name" value="ketoacyl-synt"/>
    <property type="match status" value="2"/>
</dbReference>
<evidence type="ECO:0000256" key="2">
    <source>
        <dbReference type="ARBA" id="ARBA00004792"/>
    </source>
</evidence>
<dbReference type="Pfam" id="PF02801">
    <property type="entry name" value="Ketoacyl-synt_C"/>
    <property type="match status" value="2"/>
</dbReference>
<dbReference type="GO" id="GO:0033068">
    <property type="term" value="P:macrolide biosynthetic process"/>
    <property type="evidence" value="ECO:0007669"/>
    <property type="project" value="UniProtKB-ARBA"/>
</dbReference>
<evidence type="ECO:0000259" key="16">
    <source>
        <dbReference type="PROSITE" id="PS52004"/>
    </source>
</evidence>
<feature type="compositionally biased region" description="Low complexity" evidence="14">
    <location>
        <begin position="2047"/>
        <end position="2059"/>
    </location>
</feature>
<comment type="subunit">
    <text evidence="12">Homodimer. Pikromycin PKS consists of a combination of multimodular (PikAI and PikAII) and monomodular (PikAIII and PikAIV) polypeptides each coding for a functional synthase subunit which participates in 1 (monomodular) or 2 (multimodular) of the six FAS-like elongation steps required for formation of the polyketide. Module 1, 2, 3, 4, 5, and 6 participating in biosynthesis steps 1, 2, 3, 4, 5, and 6, respectively.</text>
</comment>
<dbReference type="InterPro" id="IPR006162">
    <property type="entry name" value="Ppantetheine_attach_site"/>
</dbReference>
<evidence type="ECO:0000256" key="9">
    <source>
        <dbReference type="ARBA" id="ARBA00023315"/>
    </source>
</evidence>
<dbReference type="InterPro" id="IPR013968">
    <property type="entry name" value="PKS_KR"/>
</dbReference>
<dbReference type="SMART" id="SM00822">
    <property type="entry name" value="PKS_KR"/>
    <property type="match status" value="2"/>
</dbReference>
<dbReference type="InterPro" id="IPR014031">
    <property type="entry name" value="Ketoacyl_synth_C"/>
</dbReference>
<keyword evidence="3" id="KW-0596">Phosphopantetheine</keyword>
<keyword evidence="13" id="KW-0175">Coiled coil</keyword>
<dbReference type="Gene3D" id="3.40.366.10">
    <property type="entry name" value="Malonyl-Coenzyme A Acyl Carrier Protein, domain 2"/>
    <property type="match status" value="2"/>
</dbReference>
<evidence type="ECO:0000256" key="10">
    <source>
        <dbReference type="ARBA" id="ARBA00050146"/>
    </source>
</evidence>
<dbReference type="InterPro" id="IPR018201">
    <property type="entry name" value="Ketoacyl_synth_AS"/>
</dbReference>
<evidence type="ECO:0000313" key="17">
    <source>
        <dbReference type="EMBL" id="AAX98190.1"/>
    </source>
</evidence>
<evidence type="ECO:0000256" key="5">
    <source>
        <dbReference type="ARBA" id="ARBA00022679"/>
    </source>
</evidence>
<evidence type="ECO:0000256" key="3">
    <source>
        <dbReference type="ARBA" id="ARBA00022450"/>
    </source>
</evidence>
<dbReference type="PROSITE" id="PS00606">
    <property type="entry name" value="KS3_1"/>
    <property type="match status" value="2"/>
</dbReference>
<dbReference type="GO" id="GO:0004315">
    <property type="term" value="F:3-oxoacyl-[acyl-carrier-protein] synthase activity"/>
    <property type="evidence" value="ECO:0007669"/>
    <property type="project" value="InterPro"/>
</dbReference>
<dbReference type="InterPro" id="IPR050091">
    <property type="entry name" value="PKS_NRPS_Biosynth_Enz"/>
</dbReference>